<evidence type="ECO:0000313" key="2">
    <source>
        <dbReference type="Proteomes" id="UP000673691"/>
    </source>
</evidence>
<accession>A0A8H7ZZ94</accession>
<gene>
    <name evidence="1" type="ORF">BJ554DRAFT_5653</name>
</gene>
<protein>
    <submittedName>
        <fullName evidence="1">Uncharacterized protein</fullName>
    </submittedName>
</protein>
<evidence type="ECO:0000313" key="1">
    <source>
        <dbReference type="EMBL" id="KAG5462060.1"/>
    </source>
</evidence>
<dbReference type="OrthoDB" id="28755at2759"/>
<dbReference type="Proteomes" id="UP000673691">
    <property type="component" value="Unassembled WGS sequence"/>
</dbReference>
<reference evidence="1 2" key="1">
    <citation type="journal article" name="Sci. Rep.">
        <title>Genome-scale phylogenetic analyses confirm Olpidium as the closest living zoosporic fungus to the non-flagellated, terrestrial fungi.</title>
        <authorList>
            <person name="Chang Y."/>
            <person name="Rochon D."/>
            <person name="Sekimoto S."/>
            <person name="Wang Y."/>
            <person name="Chovatia M."/>
            <person name="Sandor L."/>
            <person name="Salamov A."/>
            <person name="Grigoriev I.V."/>
            <person name="Stajich J.E."/>
            <person name="Spatafora J.W."/>
        </authorList>
    </citation>
    <scope>NUCLEOTIDE SEQUENCE [LARGE SCALE GENOMIC DNA]</scope>
    <source>
        <strain evidence="1">S191</strain>
    </source>
</reference>
<proteinExistence type="predicted"/>
<sequence length="138" mass="15741">MEADVVAYQVASGRSAATTTLRAETVCGYLRFWLSNRKPHAALIEILETIRRMPYRVQQVCNIQFFAWFGWFPHDVGDRSHGPWRTHGAFGRFFREGHSGRVLLPAAFRDCRSGLVHPAAAGVPEVRGSRRPAFARWW</sequence>
<name>A0A8H7ZZ94_9FUNG</name>
<comment type="caution">
    <text evidence="1">The sequence shown here is derived from an EMBL/GenBank/DDBJ whole genome shotgun (WGS) entry which is preliminary data.</text>
</comment>
<dbReference type="EMBL" id="JAEFCI010002697">
    <property type="protein sequence ID" value="KAG5462060.1"/>
    <property type="molecule type" value="Genomic_DNA"/>
</dbReference>
<keyword evidence="2" id="KW-1185">Reference proteome</keyword>
<organism evidence="1 2">
    <name type="scientific">Olpidium bornovanus</name>
    <dbReference type="NCBI Taxonomy" id="278681"/>
    <lineage>
        <taxon>Eukaryota</taxon>
        <taxon>Fungi</taxon>
        <taxon>Fungi incertae sedis</taxon>
        <taxon>Olpidiomycota</taxon>
        <taxon>Olpidiomycotina</taxon>
        <taxon>Olpidiomycetes</taxon>
        <taxon>Olpidiales</taxon>
        <taxon>Olpidiaceae</taxon>
        <taxon>Olpidium</taxon>
    </lineage>
</organism>
<dbReference type="AlphaFoldDB" id="A0A8H7ZZ94"/>